<feature type="chain" id="PRO_5042597973" evidence="1">
    <location>
        <begin position="22"/>
        <end position="171"/>
    </location>
</feature>
<reference evidence="2" key="1">
    <citation type="submission" date="2023-03" db="EMBL/GenBank/DDBJ databases">
        <title>Andean soil-derived lignocellulolytic bacterial consortium as a source of novel taxa and putative plastic-active enzymes.</title>
        <authorList>
            <person name="Diaz-Garcia L."/>
            <person name="Chuvochina M."/>
            <person name="Feuerriegel G."/>
            <person name="Bunk B."/>
            <person name="Sproer C."/>
            <person name="Streit W.R."/>
            <person name="Rodriguez L.M."/>
            <person name="Overmann J."/>
            <person name="Jimenez D.J."/>
        </authorList>
    </citation>
    <scope>NUCLEOTIDE SEQUENCE</scope>
    <source>
        <strain evidence="2">MAG 3858</strain>
    </source>
</reference>
<evidence type="ECO:0000313" key="3">
    <source>
        <dbReference type="Proteomes" id="UP001214530"/>
    </source>
</evidence>
<accession>A0AAJ6B9G7</accession>
<keyword evidence="1" id="KW-0732">Signal</keyword>
<gene>
    <name evidence="2" type="ORF">P0Y49_03315</name>
</gene>
<sequence>MKRIVSSIVLLLLVVAVKAQTVTWESPTAWVSSGSYTTTINNTSYTYNSDFLYANFWLDVDGRTLHYNVTVKNIPSNPGNMIGEFQATIANDGSPMNLFANKQVLWNAPLDYSNDPSWERESYPISSEYSYAGSCDLGSTSDLQISAGILFWNQDDYSQGSEFNVFPRINP</sequence>
<dbReference type="AlphaFoldDB" id="A0AAJ6B9G7"/>
<evidence type="ECO:0000313" key="2">
    <source>
        <dbReference type="EMBL" id="WEK20178.1"/>
    </source>
</evidence>
<feature type="signal peptide" evidence="1">
    <location>
        <begin position="1"/>
        <end position="21"/>
    </location>
</feature>
<evidence type="ECO:0000256" key="1">
    <source>
        <dbReference type="SAM" id="SignalP"/>
    </source>
</evidence>
<dbReference type="EMBL" id="CP119313">
    <property type="protein sequence ID" value="WEK20178.1"/>
    <property type="molecule type" value="Genomic_DNA"/>
</dbReference>
<name>A0AAJ6B9G7_9SPHI</name>
<dbReference type="Proteomes" id="UP001214530">
    <property type="component" value="Chromosome"/>
</dbReference>
<protein>
    <submittedName>
        <fullName evidence="2">Uncharacterized protein</fullName>
    </submittedName>
</protein>
<organism evidence="2 3">
    <name type="scientific">Candidatus Pedobacter colombiensis</name>
    <dbReference type="NCBI Taxonomy" id="3121371"/>
    <lineage>
        <taxon>Bacteria</taxon>
        <taxon>Pseudomonadati</taxon>
        <taxon>Bacteroidota</taxon>
        <taxon>Sphingobacteriia</taxon>
        <taxon>Sphingobacteriales</taxon>
        <taxon>Sphingobacteriaceae</taxon>
        <taxon>Pedobacter</taxon>
    </lineage>
</organism>
<proteinExistence type="predicted"/>